<gene>
    <name evidence="1" type="ORF">BJ138DRAFT_1108083</name>
</gene>
<dbReference type="EMBL" id="MU269360">
    <property type="protein sequence ID" value="KAH7902957.1"/>
    <property type="molecule type" value="Genomic_DNA"/>
</dbReference>
<name>A0ACB7ZQH8_9AGAM</name>
<organism evidence="1 2">
    <name type="scientific">Hygrophoropsis aurantiaca</name>
    <dbReference type="NCBI Taxonomy" id="72124"/>
    <lineage>
        <taxon>Eukaryota</taxon>
        <taxon>Fungi</taxon>
        <taxon>Dikarya</taxon>
        <taxon>Basidiomycota</taxon>
        <taxon>Agaricomycotina</taxon>
        <taxon>Agaricomycetes</taxon>
        <taxon>Agaricomycetidae</taxon>
        <taxon>Boletales</taxon>
        <taxon>Coniophorineae</taxon>
        <taxon>Hygrophoropsidaceae</taxon>
        <taxon>Hygrophoropsis</taxon>
    </lineage>
</organism>
<comment type="caution">
    <text evidence="1">The sequence shown here is derived from an EMBL/GenBank/DDBJ whole genome shotgun (WGS) entry which is preliminary data.</text>
</comment>
<evidence type="ECO:0000313" key="2">
    <source>
        <dbReference type="Proteomes" id="UP000790377"/>
    </source>
</evidence>
<evidence type="ECO:0000313" key="1">
    <source>
        <dbReference type="EMBL" id="KAH7902957.1"/>
    </source>
</evidence>
<dbReference type="Proteomes" id="UP000790377">
    <property type="component" value="Unassembled WGS sequence"/>
</dbReference>
<protein>
    <submittedName>
        <fullName evidence="1">Uncharacterized protein</fullName>
    </submittedName>
</protein>
<feature type="non-terminal residue" evidence="1">
    <location>
        <position position="179"/>
    </location>
</feature>
<reference evidence="1" key="1">
    <citation type="journal article" date="2021" name="New Phytol.">
        <title>Evolutionary innovations through gain and loss of genes in the ectomycorrhizal Boletales.</title>
        <authorList>
            <person name="Wu G."/>
            <person name="Miyauchi S."/>
            <person name="Morin E."/>
            <person name="Kuo A."/>
            <person name="Drula E."/>
            <person name="Varga T."/>
            <person name="Kohler A."/>
            <person name="Feng B."/>
            <person name="Cao Y."/>
            <person name="Lipzen A."/>
            <person name="Daum C."/>
            <person name="Hundley H."/>
            <person name="Pangilinan J."/>
            <person name="Johnson J."/>
            <person name="Barry K."/>
            <person name="LaButti K."/>
            <person name="Ng V."/>
            <person name="Ahrendt S."/>
            <person name="Min B."/>
            <person name="Choi I.G."/>
            <person name="Park H."/>
            <person name="Plett J.M."/>
            <person name="Magnuson J."/>
            <person name="Spatafora J.W."/>
            <person name="Nagy L.G."/>
            <person name="Henrissat B."/>
            <person name="Grigoriev I.V."/>
            <person name="Yang Z.L."/>
            <person name="Xu J."/>
            <person name="Martin F.M."/>
        </authorList>
    </citation>
    <scope>NUCLEOTIDE SEQUENCE</scope>
    <source>
        <strain evidence="1">ATCC 28755</strain>
    </source>
</reference>
<sequence>MAKPLDRRLSSARFIIPEPLKQVKHLLNSPGGCRGGKMGTLARDTTWGNAKLEPISELVPQPGFKLRQDEQLWAGAVEGVNVGFRTMVDHWLTQAASNILALISPQALSILAMLLPAILVSINLNVHVGGPISHKSVNCPRKVWAKMNIYQLVILGKSILIGHLTYVLANIVNYVLANT</sequence>
<keyword evidence="2" id="KW-1185">Reference proteome</keyword>
<accession>A0ACB7ZQH8</accession>
<proteinExistence type="predicted"/>